<evidence type="ECO:0000313" key="2">
    <source>
        <dbReference type="Proteomes" id="UP000827092"/>
    </source>
</evidence>
<dbReference type="EMBL" id="JAFNEN010000027">
    <property type="protein sequence ID" value="KAG8199421.1"/>
    <property type="molecule type" value="Genomic_DNA"/>
</dbReference>
<reference evidence="1 2" key="1">
    <citation type="journal article" date="2022" name="Nat. Ecol. Evol.">
        <title>A masculinizing supergene underlies an exaggerated male reproductive morph in a spider.</title>
        <authorList>
            <person name="Hendrickx F."/>
            <person name="De Corte Z."/>
            <person name="Sonet G."/>
            <person name="Van Belleghem S.M."/>
            <person name="Kostlbacher S."/>
            <person name="Vangestel C."/>
        </authorList>
    </citation>
    <scope>NUCLEOTIDE SEQUENCE [LARGE SCALE GENOMIC DNA]</scope>
    <source>
        <strain evidence="1">W744_W776</strain>
    </source>
</reference>
<organism evidence="1 2">
    <name type="scientific">Oedothorax gibbosus</name>
    <dbReference type="NCBI Taxonomy" id="931172"/>
    <lineage>
        <taxon>Eukaryota</taxon>
        <taxon>Metazoa</taxon>
        <taxon>Ecdysozoa</taxon>
        <taxon>Arthropoda</taxon>
        <taxon>Chelicerata</taxon>
        <taxon>Arachnida</taxon>
        <taxon>Araneae</taxon>
        <taxon>Araneomorphae</taxon>
        <taxon>Entelegynae</taxon>
        <taxon>Araneoidea</taxon>
        <taxon>Linyphiidae</taxon>
        <taxon>Erigoninae</taxon>
        <taxon>Oedothorax</taxon>
    </lineage>
</organism>
<evidence type="ECO:0000313" key="1">
    <source>
        <dbReference type="EMBL" id="KAG8199421.1"/>
    </source>
</evidence>
<name>A0AAV6VVC4_9ARAC</name>
<dbReference type="AlphaFoldDB" id="A0AAV6VVC4"/>
<dbReference type="Proteomes" id="UP000827092">
    <property type="component" value="Unassembled WGS sequence"/>
</dbReference>
<accession>A0AAV6VVC4</accession>
<comment type="caution">
    <text evidence="1">The sequence shown here is derived from an EMBL/GenBank/DDBJ whole genome shotgun (WGS) entry which is preliminary data.</text>
</comment>
<sequence length="189" mass="20483">MSLRSLCCVGGRRAAISGVETRLSNAAANDPEHTNLTLIVCFYPPCVRILNFIKLYNCFDPLLADDAGGARMLTGGHRRVAVCSRAGGRRQYCVPRPVPPHLQTGATTGIPGDGLLAHREAQRLPHAQQRPPHQQQAEEGAVLVVPAADRGPLHHARDGQLVARGMPHLLRLQDAPRTHMLLQGQEALL</sequence>
<keyword evidence="2" id="KW-1185">Reference proteome</keyword>
<gene>
    <name evidence="1" type="ORF">JTE90_000289</name>
</gene>
<protein>
    <submittedName>
        <fullName evidence="1">Uncharacterized protein</fullName>
    </submittedName>
</protein>
<proteinExistence type="predicted"/>